<feature type="domain" description="FtsK" evidence="19">
    <location>
        <begin position="402"/>
        <end position="620"/>
    </location>
</feature>
<evidence type="ECO:0000256" key="7">
    <source>
        <dbReference type="ARBA" id="ARBA00022741"/>
    </source>
</evidence>
<evidence type="ECO:0000256" key="4">
    <source>
        <dbReference type="ARBA" id="ARBA00022475"/>
    </source>
</evidence>
<feature type="transmembrane region" description="Helical" evidence="18">
    <location>
        <begin position="170"/>
        <end position="190"/>
    </location>
</feature>
<organism evidence="20 21">
    <name type="scientific">Sphingomonas hylomeconis</name>
    <dbReference type="NCBI Taxonomy" id="1395958"/>
    <lineage>
        <taxon>Bacteria</taxon>
        <taxon>Pseudomonadati</taxon>
        <taxon>Pseudomonadota</taxon>
        <taxon>Alphaproteobacteria</taxon>
        <taxon>Sphingomonadales</taxon>
        <taxon>Sphingomonadaceae</taxon>
        <taxon>Sphingomonas</taxon>
    </lineage>
</organism>
<dbReference type="RefSeq" id="WP_261293904.1">
    <property type="nucleotide sequence ID" value="NZ_JANQBK010000004.1"/>
</dbReference>
<keyword evidence="4" id="KW-1003">Cell membrane</keyword>
<evidence type="ECO:0000256" key="8">
    <source>
        <dbReference type="ARBA" id="ARBA00022829"/>
    </source>
</evidence>
<dbReference type="Gene3D" id="3.30.980.40">
    <property type="match status" value="1"/>
</dbReference>
<evidence type="ECO:0000256" key="17">
    <source>
        <dbReference type="SAM" id="MobiDB-lite"/>
    </source>
</evidence>
<comment type="function">
    <text evidence="14">Essential cell division protein that coordinates cell division and chromosome segregation. The N-terminus is involved in assembly of the cell-division machinery. The C-terminus functions as a DNA motor that moves dsDNA in an ATP-dependent manner towards the dif recombination site, which is located within the replication terminus region. Translocation stops specifically at Xer-dif sites, where FtsK interacts with the Xer recombinase, allowing activation of chromosome unlinking by recombination. FtsK orienting polar sequences (KOPS) guide the direction of DNA translocation. FtsK can remove proteins from DNA as it translocates, but translocation stops specifically at XerCD-dif site, thereby preventing removal of XerC and XerD from dif.</text>
</comment>
<feature type="transmembrane region" description="Helical" evidence="18">
    <location>
        <begin position="21"/>
        <end position="47"/>
    </location>
</feature>
<dbReference type="Pfam" id="PF17854">
    <property type="entry name" value="FtsK_alpha"/>
    <property type="match status" value="1"/>
</dbReference>
<evidence type="ECO:0000256" key="1">
    <source>
        <dbReference type="ARBA" id="ARBA00004651"/>
    </source>
</evidence>
<comment type="caution">
    <text evidence="20">The sequence shown here is derived from an EMBL/GenBank/DDBJ whole genome shotgun (WGS) entry which is preliminary data.</text>
</comment>
<evidence type="ECO:0000256" key="5">
    <source>
        <dbReference type="ARBA" id="ARBA00022618"/>
    </source>
</evidence>
<dbReference type="SMART" id="SM00843">
    <property type="entry name" value="Ftsk_gamma"/>
    <property type="match status" value="1"/>
</dbReference>
<keyword evidence="21" id="KW-1185">Reference proteome</keyword>
<dbReference type="Gene3D" id="1.10.10.10">
    <property type="entry name" value="Winged helix-like DNA-binding domain superfamily/Winged helix DNA-binding domain"/>
    <property type="match status" value="1"/>
</dbReference>
<dbReference type="Pfam" id="PF01580">
    <property type="entry name" value="FtsK_SpoIIIE"/>
    <property type="match status" value="1"/>
</dbReference>
<dbReference type="InterPro" id="IPR036388">
    <property type="entry name" value="WH-like_DNA-bd_sf"/>
</dbReference>
<keyword evidence="10 18" id="KW-1133">Transmembrane helix</keyword>
<comment type="subcellular location">
    <subcellularLocation>
        <location evidence="1">Cell membrane</location>
        <topology evidence="1">Multi-pass membrane protein</topology>
    </subcellularLocation>
</comment>
<keyword evidence="11" id="KW-0238">DNA-binding</keyword>
<evidence type="ECO:0000256" key="14">
    <source>
        <dbReference type="ARBA" id="ARBA00024784"/>
    </source>
</evidence>
<evidence type="ECO:0000256" key="9">
    <source>
        <dbReference type="ARBA" id="ARBA00022840"/>
    </source>
</evidence>
<keyword evidence="13" id="KW-0131">Cell cycle</keyword>
<dbReference type="InterPro" id="IPR025199">
    <property type="entry name" value="FtsK_4TM"/>
</dbReference>
<dbReference type="InterPro" id="IPR002543">
    <property type="entry name" value="FtsK_dom"/>
</dbReference>
<dbReference type="InterPro" id="IPR036390">
    <property type="entry name" value="WH_DNA-bd_sf"/>
</dbReference>
<dbReference type="InterPro" id="IPR018541">
    <property type="entry name" value="Ftsk_gamma"/>
</dbReference>
<feature type="region of interest" description="Disordered" evidence="17">
    <location>
        <begin position="680"/>
        <end position="699"/>
    </location>
</feature>
<evidence type="ECO:0000256" key="18">
    <source>
        <dbReference type="SAM" id="Phobius"/>
    </source>
</evidence>
<name>A0ABV7SQF3_9SPHN</name>
<evidence type="ECO:0000256" key="3">
    <source>
        <dbReference type="ARBA" id="ARBA00020887"/>
    </source>
</evidence>
<keyword evidence="5" id="KW-0132">Cell division</keyword>
<dbReference type="CDD" id="cd01127">
    <property type="entry name" value="TrwB_TraG_TraD_VirD4"/>
    <property type="match status" value="1"/>
</dbReference>
<evidence type="ECO:0000256" key="2">
    <source>
        <dbReference type="ARBA" id="ARBA00006474"/>
    </source>
</evidence>
<dbReference type="PANTHER" id="PTHR22683:SF41">
    <property type="entry name" value="DNA TRANSLOCASE FTSK"/>
    <property type="match status" value="1"/>
</dbReference>
<keyword evidence="6 18" id="KW-0812">Transmembrane</keyword>
<dbReference type="InterPro" id="IPR041027">
    <property type="entry name" value="FtsK_alpha"/>
</dbReference>
<feature type="transmembrane region" description="Helical" evidence="18">
    <location>
        <begin position="138"/>
        <end position="158"/>
    </location>
</feature>
<evidence type="ECO:0000256" key="15">
    <source>
        <dbReference type="ARBA" id="ARBA00025923"/>
    </source>
</evidence>
<dbReference type="SUPFAM" id="SSF52540">
    <property type="entry name" value="P-loop containing nucleoside triphosphate hydrolases"/>
    <property type="match status" value="1"/>
</dbReference>
<feature type="transmembrane region" description="Helical" evidence="18">
    <location>
        <begin position="105"/>
        <end position="126"/>
    </location>
</feature>
<evidence type="ECO:0000313" key="21">
    <source>
        <dbReference type="Proteomes" id="UP001595713"/>
    </source>
</evidence>
<dbReference type="InterPro" id="IPR050206">
    <property type="entry name" value="FtsK/SpoIIIE/SftA"/>
</dbReference>
<feature type="transmembrane region" description="Helical" evidence="18">
    <location>
        <begin position="67"/>
        <end position="93"/>
    </location>
</feature>
<evidence type="ECO:0000256" key="6">
    <source>
        <dbReference type="ARBA" id="ARBA00022692"/>
    </source>
</evidence>
<protein>
    <recommendedName>
        <fullName evidence="3">DNA translocase FtsK</fullName>
    </recommendedName>
</protein>
<evidence type="ECO:0000256" key="11">
    <source>
        <dbReference type="ARBA" id="ARBA00023125"/>
    </source>
</evidence>
<reference evidence="21" key="1">
    <citation type="journal article" date="2019" name="Int. J. Syst. Evol. Microbiol.">
        <title>The Global Catalogue of Microorganisms (GCM) 10K type strain sequencing project: providing services to taxonomists for standard genome sequencing and annotation.</title>
        <authorList>
            <consortium name="The Broad Institute Genomics Platform"/>
            <consortium name="The Broad Institute Genome Sequencing Center for Infectious Disease"/>
            <person name="Wu L."/>
            <person name="Ma J."/>
        </authorList>
    </citation>
    <scope>NUCLEOTIDE SEQUENCE [LARGE SCALE GENOMIC DNA]</scope>
    <source>
        <strain evidence="21">KCTC 42739</strain>
    </source>
</reference>
<comment type="subunit">
    <text evidence="15">Homohexamer. Forms a ring that surrounds DNA.</text>
</comment>
<keyword evidence="9 16" id="KW-0067">ATP-binding</keyword>
<dbReference type="SUPFAM" id="SSF46785">
    <property type="entry name" value="Winged helix' DNA-binding domain"/>
    <property type="match status" value="1"/>
</dbReference>
<feature type="binding site" evidence="16">
    <location>
        <begin position="419"/>
        <end position="426"/>
    </location>
    <ligand>
        <name>ATP</name>
        <dbReference type="ChEBI" id="CHEBI:30616"/>
    </ligand>
</feature>
<keyword evidence="8" id="KW-0159">Chromosome partition</keyword>
<dbReference type="Pfam" id="PF09397">
    <property type="entry name" value="FtsK_gamma"/>
    <property type="match status" value="1"/>
</dbReference>
<keyword evidence="7 16" id="KW-0547">Nucleotide-binding</keyword>
<keyword evidence="12 18" id="KW-0472">Membrane</keyword>
<dbReference type="PROSITE" id="PS50901">
    <property type="entry name" value="FTSK"/>
    <property type="match status" value="1"/>
</dbReference>
<evidence type="ECO:0000313" key="20">
    <source>
        <dbReference type="EMBL" id="MFC3578683.1"/>
    </source>
</evidence>
<dbReference type="Gene3D" id="3.40.50.300">
    <property type="entry name" value="P-loop containing nucleotide triphosphate hydrolases"/>
    <property type="match status" value="1"/>
</dbReference>
<dbReference type="Pfam" id="PF13491">
    <property type="entry name" value="FtsK_4TM"/>
    <property type="match status" value="1"/>
</dbReference>
<dbReference type="PANTHER" id="PTHR22683">
    <property type="entry name" value="SPORULATION PROTEIN RELATED"/>
    <property type="match status" value="1"/>
</dbReference>
<evidence type="ECO:0000259" key="19">
    <source>
        <dbReference type="PROSITE" id="PS50901"/>
    </source>
</evidence>
<evidence type="ECO:0000256" key="12">
    <source>
        <dbReference type="ARBA" id="ARBA00023136"/>
    </source>
</evidence>
<evidence type="ECO:0000256" key="10">
    <source>
        <dbReference type="ARBA" id="ARBA00022989"/>
    </source>
</evidence>
<evidence type="ECO:0000256" key="13">
    <source>
        <dbReference type="ARBA" id="ARBA00023306"/>
    </source>
</evidence>
<evidence type="ECO:0000256" key="16">
    <source>
        <dbReference type="PROSITE-ProRule" id="PRU00289"/>
    </source>
</evidence>
<accession>A0ABV7SQF3</accession>
<dbReference type="Proteomes" id="UP001595713">
    <property type="component" value="Unassembled WGS sequence"/>
</dbReference>
<gene>
    <name evidence="20" type="ORF">ACFONA_00765</name>
</gene>
<feature type="region of interest" description="Disordered" evidence="17">
    <location>
        <begin position="745"/>
        <end position="765"/>
    </location>
</feature>
<proteinExistence type="inferred from homology"/>
<comment type="similarity">
    <text evidence="2">Belongs to the FtsK/SpoIIIE/SftA family.</text>
</comment>
<dbReference type="EMBL" id="JBHRXP010000001">
    <property type="protein sequence ID" value="MFC3578683.1"/>
    <property type="molecule type" value="Genomic_DNA"/>
</dbReference>
<sequence>MASRARPALWRETVKAGAVRSSALLAALGLFTATLLMVIALASYHSGDPSLNTASGGPAENWLGMPGAWFADLVFAIFGPAVILLLPIAPILGTRLWRDAPVGHWVRMLALASLAVVLIGTALTFISASSVLALPAGWGGVLGLSLADGLRWIIGLIGEPIAITWTERGVGLAIGIAGAVLWTRALQIGFSARRLPRLPQFRVDRPISEREVLEAEPVRSKAAPEPRAVALPDSRPGPVIADRTLAPSLAKPRAAQERLDLRDNNYQLPELELLKPAPPSAGNVIDKAALERNARLLESVLDDFHVKGSIVEVRPGPVVTMYELEPASGIKASRVIQLADDIARNMSAVSARVATIPGRTVIGIELPNARREMVGLHELIGSQSFEDQSASLPLVLGKNIAGDPVIADLAPMPHLLVAGTTGSGKSVGLNCMILSLLYRLTPDQCRMIMIDPKMLELSMYEDIPHLLSPVVTDPNKAVRALKWAVEQMEDRYRQMSSVGVRSLASFNEKVRAAKAKGQPLGRKVQCGYSEGGQPIYEEEQLDYNPLPQIVVIVDELADLMMTAGKEVEFLIQRLAQKARAAGIHLIMATQRPSVDVITGVIKANLPTRISFHVTSKIDSRTILGEQGAEQLLGKGDMLYMPGGRGVVRVHGPFVTDDEVRAVADHWRAQGQPDYIQSVTEEPEESFALDGAPEGEDSAEDQQYRGAIQLVVESQKASTSWLQRQLRVGYNSAARLIERMEKDGIVGRPDHVGRREVLRDRDGNPL</sequence>
<dbReference type="InterPro" id="IPR027417">
    <property type="entry name" value="P-loop_NTPase"/>
</dbReference>